<organism evidence="1 2">
    <name type="scientific">Aristaeella lactis</name>
    <dbReference type="NCBI Taxonomy" id="3046383"/>
    <lineage>
        <taxon>Bacteria</taxon>
        <taxon>Bacillati</taxon>
        <taxon>Bacillota</taxon>
        <taxon>Clostridia</taxon>
        <taxon>Eubacteriales</taxon>
        <taxon>Aristaeellaceae</taxon>
        <taxon>Aristaeella</taxon>
    </lineage>
</organism>
<reference evidence="1" key="1">
    <citation type="submission" date="2017-04" db="EMBL/GenBank/DDBJ databases">
        <authorList>
            <person name="Varghese N."/>
            <person name="Submissions S."/>
        </authorList>
    </citation>
    <scope>NUCLEOTIDE SEQUENCE</scope>
    <source>
        <strain evidence="1">WTE2008</strain>
    </source>
</reference>
<proteinExistence type="predicted"/>
<sequence length="131" mass="14835">MDGSSEKVSVNMNVGTLSQIDLLVDLGYYSNRSDFINQSVRQALDQKQSIIENETQRHRESKAEWFIGIYVFSEDQLISAKEKGKKIKVGGYGVVIIDEKLDDLALEVIESIDVKGKIIASPRVRERFARK</sequence>
<gene>
    <name evidence="1" type="ORF">SAMN06297397_1216</name>
</gene>
<dbReference type="EMBL" id="FWXZ01000002">
    <property type="protein sequence ID" value="SMC52274.1"/>
    <property type="molecule type" value="Genomic_DNA"/>
</dbReference>
<evidence type="ECO:0000313" key="1">
    <source>
        <dbReference type="EMBL" id="SMC52274.1"/>
    </source>
</evidence>
<dbReference type="Proteomes" id="UP000192328">
    <property type="component" value="Unassembled WGS sequence"/>
</dbReference>
<evidence type="ECO:0000313" key="2">
    <source>
        <dbReference type="Proteomes" id="UP000192328"/>
    </source>
</evidence>
<comment type="caution">
    <text evidence="1">The sequence shown here is derived from an EMBL/GenBank/DDBJ whole genome shotgun (WGS) entry which is preliminary data.</text>
</comment>
<accession>A0AC61PK64</accession>
<name>A0AC61PK64_9FIRM</name>
<keyword evidence="2" id="KW-1185">Reference proteome</keyword>
<protein>
    <submittedName>
        <fullName evidence="1">Uncharacterized protein</fullName>
    </submittedName>
</protein>